<comment type="caution">
    <text evidence="2">The sequence shown here is derived from an EMBL/GenBank/DDBJ whole genome shotgun (WGS) entry which is preliminary data.</text>
</comment>
<accession>A0ABN9AIH8</accession>
<protein>
    <submittedName>
        <fullName evidence="2">Uncharacterized protein</fullName>
    </submittedName>
</protein>
<feature type="region of interest" description="Disordered" evidence="1">
    <location>
        <begin position="1"/>
        <end position="63"/>
    </location>
</feature>
<name>A0ABN9AIH8_9NEOB</name>
<organism evidence="2 3">
    <name type="scientific">Staurois parvus</name>
    <dbReference type="NCBI Taxonomy" id="386267"/>
    <lineage>
        <taxon>Eukaryota</taxon>
        <taxon>Metazoa</taxon>
        <taxon>Chordata</taxon>
        <taxon>Craniata</taxon>
        <taxon>Vertebrata</taxon>
        <taxon>Euteleostomi</taxon>
        <taxon>Amphibia</taxon>
        <taxon>Batrachia</taxon>
        <taxon>Anura</taxon>
        <taxon>Neobatrachia</taxon>
        <taxon>Ranoidea</taxon>
        <taxon>Ranidae</taxon>
        <taxon>Staurois</taxon>
    </lineage>
</organism>
<evidence type="ECO:0000313" key="3">
    <source>
        <dbReference type="Proteomes" id="UP001162483"/>
    </source>
</evidence>
<sequence>MILQSSGTCRMSQNTTGREDSYRFQSPRPGAIGLEVGTYQSQVPTHPPKGANSYWGTGKQSLK</sequence>
<proteinExistence type="predicted"/>
<evidence type="ECO:0000313" key="2">
    <source>
        <dbReference type="EMBL" id="CAI9535804.1"/>
    </source>
</evidence>
<feature type="compositionally biased region" description="Polar residues" evidence="1">
    <location>
        <begin position="54"/>
        <end position="63"/>
    </location>
</feature>
<feature type="compositionally biased region" description="Polar residues" evidence="1">
    <location>
        <begin position="1"/>
        <end position="16"/>
    </location>
</feature>
<evidence type="ECO:0000256" key="1">
    <source>
        <dbReference type="SAM" id="MobiDB-lite"/>
    </source>
</evidence>
<keyword evidence="3" id="KW-1185">Reference proteome</keyword>
<dbReference type="Proteomes" id="UP001162483">
    <property type="component" value="Unassembled WGS sequence"/>
</dbReference>
<dbReference type="EMBL" id="CATNWA010000283">
    <property type="protein sequence ID" value="CAI9535804.1"/>
    <property type="molecule type" value="Genomic_DNA"/>
</dbReference>
<reference evidence="2" key="1">
    <citation type="submission" date="2023-05" db="EMBL/GenBank/DDBJ databases">
        <authorList>
            <person name="Stuckert A."/>
        </authorList>
    </citation>
    <scope>NUCLEOTIDE SEQUENCE</scope>
</reference>
<gene>
    <name evidence="2" type="ORF">SPARVUS_LOCUS917431</name>
</gene>